<keyword evidence="2" id="KW-1185">Reference proteome</keyword>
<evidence type="ECO:0000313" key="2">
    <source>
        <dbReference type="Proteomes" id="UP000724584"/>
    </source>
</evidence>
<evidence type="ECO:0000313" key="1">
    <source>
        <dbReference type="EMBL" id="KAH6628194.1"/>
    </source>
</evidence>
<dbReference type="Proteomes" id="UP000724584">
    <property type="component" value="Unassembled WGS sequence"/>
</dbReference>
<dbReference type="EMBL" id="JAGIZQ010000005">
    <property type="protein sequence ID" value="KAH6628194.1"/>
    <property type="molecule type" value="Genomic_DNA"/>
</dbReference>
<comment type="caution">
    <text evidence="1">The sequence shown here is derived from an EMBL/GenBank/DDBJ whole genome shotgun (WGS) entry which is preliminary data.</text>
</comment>
<accession>A0ACB7P2V9</accession>
<proteinExistence type="predicted"/>
<name>A0ACB7P2V9_9PEZI</name>
<organism evidence="1 2">
    <name type="scientific">Chaetomium tenue</name>
    <dbReference type="NCBI Taxonomy" id="1854479"/>
    <lineage>
        <taxon>Eukaryota</taxon>
        <taxon>Fungi</taxon>
        <taxon>Dikarya</taxon>
        <taxon>Ascomycota</taxon>
        <taxon>Pezizomycotina</taxon>
        <taxon>Sordariomycetes</taxon>
        <taxon>Sordariomycetidae</taxon>
        <taxon>Sordariales</taxon>
        <taxon>Chaetomiaceae</taxon>
        <taxon>Chaetomium</taxon>
    </lineage>
</organism>
<gene>
    <name evidence="1" type="ORF">F5144DRAFT_493973</name>
</gene>
<sequence>MRAIFGLVGLLAAVVPLVAAQDDTAAALQALPKCASDCLVEGVLKSDCAKDPTPACICTNASLQRDITICVTANCTVKESLVAKNASSTTCGVPVRDRAATYDTTSIVLASISCGIVALRIGFKLLVTRSMAPDDYVVSLLVAFAIPSIVIIHIGTTPNGVGRDIWTLTPENITSFLFYFYIMAMLYFAQVMLVKLCMLLFYLRIFPSPTVRRLLWGTVIFNVVFGVIFFFIAIFQCNPISHFWNNWDGEHEGKCLNSNAIAWANAAISIALDFWMLAIPLAQIKSLNLHWKKKIGVALMFVVGTFVTIVSIIRLHALVTFAQSTNATWDNFPVSLWSTVEINVGIMCTCMPTLRLLLVRLFPALGGSTSRGYGGGGAGGAGGGYYSGGGKSGAGGTGGGGTGTGGGGTGARGSRLVQSGRHRPSASADSVAAVKGMGIVRHQTFAVQYDDDDEASLVEMGDRKHGGRLAG</sequence>
<reference evidence="1 2" key="1">
    <citation type="journal article" date="2021" name="Nat. Commun.">
        <title>Genetic determinants of endophytism in the Arabidopsis root mycobiome.</title>
        <authorList>
            <person name="Mesny F."/>
            <person name="Miyauchi S."/>
            <person name="Thiergart T."/>
            <person name="Pickel B."/>
            <person name="Atanasova L."/>
            <person name="Karlsson M."/>
            <person name="Huettel B."/>
            <person name="Barry K.W."/>
            <person name="Haridas S."/>
            <person name="Chen C."/>
            <person name="Bauer D."/>
            <person name="Andreopoulos W."/>
            <person name="Pangilinan J."/>
            <person name="LaButti K."/>
            <person name="Riley R."/>
            <person name="Lipzen A."/>
            <person name="Clum A."/>
            <person name="Drula E."/>
            <person name="Henrissat B."/>
            <person name="Kohler A."/>
            <person name="Grigoriev I.V."/>
            <person name="Martin F.M."/>
            <person name="Hacquard S."/>
        </authorList>
    </citation>
    <scope>NUCLEOTIDE SEQUENCE [LARGE SCALE GENOMIC DNA]</scope>
    <source>
        <strain evidence="1 2">MPI-SDFR-AT-0079</strain>
    </source>
</reference>
<protein>
    <submittedName>
        <fullName evidence="1">CFEM domain-containing protein</fullName>
    </submittedName>
</protein>